<evidence type="ECO:0000313" key="2">
    <source>
        <dbReference type="Proteomes" id="UP001498398"/>
    </source>
</evidence>
<dbReference type="EMBL" id="JBANRG010000053">
    <property type="protein sequence ID" value="KAK7443743.1"/>
    <property type="molecule type" value="Genomic_DNA"/>
</dbReference>
<evidence type="ECO:0008006" key="3">
    <source>
        <dbReference type="Google" id="ProtNLM"/>
    </source>
</evidence>
<organism evidence="1 2">
    <name type="scientific">Marasmiellus scandens</name>
    <dbReference type="NCBI Taxonomy" id="2682957"/>
    <lineage>
        <taxon>Eukaryota</taxon>
        <taxon>Fungi</taxon>
        <taxon>Dikarya</taxon>
        <taxon>Basidiomycota</taxon>
        <taxon>Agaricomycotina</taxon>
        <taxon>Agaricomycetes</taxon>
        <taxon>Agaricomycetidae</taxon>
        <taxon>Agaricales</taxon>
        <taxon>Marasmiineae</taxon>
        <taxon>Omphalotaceae</taxon>
        <taxon>Marasmiellus</taxon>
    </lineage>
</organism>
<keyword evidence="2" id="KW-1185">Reference proteome</keyword>
<accession>A0ABR1J028</accession>
<name>A0ABR1J028_9AGAR</name>
<reference evidence="1 2" key="1">
    <citation type="submission" date="2024-01" db="EMBL/GenBank/DDBJ databases">
        <title>A draft genome for the cacao thread blight pathogen Marasmiellus scandens.</title>
        <authorList>
            <person name="Baruah I.K."/>
            <person name="Leung J."/>
            <person name="Bukari Y."/>
            <person name="Amoako-Attah I."/>
            <person name="Meinhardt L.W."/>
            <person name="Bailey B.A."/>
            <person name="Cohen S.P."/>
        </authorList>
    </citation>
    <scope>NUCLEOTIDE SEQUENCE [LARGE SCALE GENOMIC DNA]</scope>
    <source>
        <strain evidence="1 2">GH-19</strain>
    </source>
</reference>
<protein>
    <recommendedName>
        <fullName evidence="3">C2H2-type domain-containing protein</fullName>
    </recommendedName>
</protein>
<dbReference type="Proteomes" id="UP001498398">
    <property type="component" value="Unassembled WGS sequence"/>
</dbReference>
<comment type="caution">
    <text evidence="1">The sequence shown here is derived from an EMBL/GenBank/DDBJ whole genome shotgun (WGS) entry which is preliminary data.</text>
</comment>
<gene>
    <name evidence="1" type="ORF">VKT23_015526</name>
</gene>
<proteinExistence type="predicted"/>
<sequence length="379" mass="43136">MSSSFSASSRDSSILQTQMRNAGWPVNSESYTHLKAREEIFRIYSHALWARATNRPPPQRDSGVLIVNSILFDLLVNLAQQAPPERLQEAASWTAPPRLSTEDALRLPVQEYSFGSAYPQTIVPTWIANVKQPLPSYFTRQGSPDLSSGSTISPTVANAAEYPRSFYQMSSSTVRTEPLTVIPPYGPLPRRIVLRTPLGQNHAIELAIPDSGNLTEYRLPPQELENKFQLMYPNVPVRLLSPLHPHHPGSDNFRCPFPTPYNMPCNSRLPDGSMATFEDHLNNAHPNWDSRRSIKCHCGCQSGPVRTHLFIMHVHQNKFRMEDMLCRLCGDIEVGLDKFGNHLQRCRKLYMFKLGESEWKPHQRTRINQSRRGQGRRLE</sequence>
<evidence type="ECO:0000313" key="1">
    <source>
        <dbReference type="EMBL" id="KAK7443743.1"/>
    </source>
</evidence>